<keyword evidence="2" id="KW-1185">Reference proteome</keyword>
<evidence type="ECO:0000313" key="2">
    <source>
        <dbReference type="Proteomes" id="UP001500298"/>
    </source>
</evidence>
<dbReference type="EMBL" id="BAABJX010000021">
    <property type="protein sequence ID" value="GAA4829653.1"/>
    <property type="molecule type" value="Genomic_DNA"/>
</dbReference>
<proteinExistence type="predicted"/>
<reference evidence="2" key="1">
    <citation type="journal article" date="2019" name="Int. J. Syst. Evol. Microbiol.">
        <title>The Global Catalogue of Microorganisms (GCM) 10K type strain sequencing project: providing services to taxonomists for standard genome sequencing and annotation.</title>
        <authorList>
            <consortium name="The Broad Institute Genomics Platform"/>
            <consortium name="The Broad Institute Genome Sequencing Center for Infectious Disease"/>
            <person name="Wu L."/>
            <person name="Ma J."/>
        </authorList>
    </citation>
    <scope>NUCLEOTIDE SEQUENCE [LARGE SCALE GENOMIC DNA]</scope>
    <source>
        <strain evidence="2">JCM 18326</strain>
    </source>
</reference>
<gene>
    <name evidence="1" type="ORF">GCM10023331_13650</name>
</gene>
<protein>
    <recommendedName>
        <fullName evidence="3">Outer membrane protein beta-barrel domain-containing protein</fullName>
    </recommendedName>
</protein>
<organism evidence="1 2">
    <name type="scientific">Algivirga pacifica</name>
    <dbReference type="NCBI Taxonomy" id="1162670"/>
    <lineage>
        <taxon>Bacteria</taxon>
        <taxon>Pseudomonadati</taxon>
        <taxon>Bacteroidota</taxon>
        <taxon>Cytophagia</taxon>
        <taxon>Cytophagales</taxon>
        <taxon>Flammeovirgaceae</taxon>
        <taxon>Algivirga</taxon>
    </lineage>
</organism>
<evidence type="ECO:0008006" key="3">
    <source>
        <dbReference type="Google" id="ProtNLM"/>
    </source>
</evidence>
<name>A0ABP9D627_9BACT</name>
<comment type="caution">
    <text evidence="1">The sequence shown here is derived from an EMBL/GenBank/DDBJ whole genome shotgun (WGS) entry which is preliminary data.</text>
</comment>
<dbReference type="RefSeq" id="WP_345370363.1">
    <property type="nucleotide sequence ID" value="NZ_BAABJX010000021.1"/>
</dbReference>
<evidence type="ECO:0000313" key="1">
    <source>
        <dbReference type="EMBL" id="GAA4829653.1"/>
    </source>
</evidence>
<accession>A0ABP9D627</accession>
<sequence>MKSAKHFLVLVLSLGIQYYALGQAVFKEGIIINNQGDSLECLIKDMDWRETPEAIVYKIQGSETTQKVGPTEIKAFTLGGRIFKAYKVKSAFPKIDDAYLNDQAKLNLKEQELFLELLYTGKASLYEYVNSDARWYFYSLDNGEVEQLQYKRYKKVLNGKTRILENNVFRSQLLKNLPVSGLSINSMEKVTYDAKALLIYFEKYNGGSGERVSYVVSEKSEHAKLQYRIGVGMRNGNIQLNNAKAEVATTFDKVQVTALSAEVNYVLPYYNERWAVGVKGSYLLPIEKEGAIEERGIIKEGATSEMTWSSIDAYLFLKYTHQLNTSLQLSVDAGAVLGMNMGVLSPFGDLPFGTSFNPQLGIGMLVKDKIGLQCSLGTARNMMLEYVHWDSKQTYTEIGLYYQFGK</sequence>
<dbReference type="Proteomes" id="UP001500298">
    <property type="component" value="Unassembled WGS sequence"/>
</dbReference>